<keyword evidence="1" id="KW-0001">2Fe-2S</keyword>
<dbReference type="GO" id="GO:0046872">
    <property type="term" value="F:metal ion binding"/>
    <property type="evidence" value="ECO:0007669"/>
    <property type="project" value="UniProtKB-KW"/>
</dbReference>
<dbReference type="InterPro" id="IPR017941">
    <property type="entry name" value="Rieske_2Fe-2S"/>
</dbReference>
<feature type="domain" description="Rieske" evidence="7">
    <location>
        <begin position="12"/>
        <end position="115"/>
    </location>
</feature>
<dbReference type="EMBL" id="FNZM01000025">
    <property type="protein sequence ID" value="SEK13720.1"/>
    <property type="molecule type" value="Genomic_DNA"/>
</dbReference>
<protein>
    <submittedName>
        <fullName evidence="8">Vanillate O-demethylase ferredoxin subunit</fullName>
    </submittedName>
</protein>
<evidence type="ECO:0000256" key="5">
    <source>
        <dbReference type="ARBA" id="ARBA00023014"/>
    </source>
</evidence>
<dbReference type="AlphaFoldDB" id="A0AAQ1GND5"/>
<accession>A0AAQ1GND5</accession>
<dbReference type="RefSeq" id="WP_074987184.1">
    <property type="nucleotide sequence ID" value="NZ_CADFGN010000006.1"/>
</dbReference>
<dbReference type="Proteomes" id="UP000183529">
    <property type="component" value="Unassembled WGS sequence"/>
</dbReference>
<dbReference type="InterPro" id="IPR001041">
    <property type="entry name" value="2Fe-2S_ferredoxin-type"/>
</dbReference>
<dbReference type="PROSITE" id="PS51085">
    <property type="entry name" value="2FE2S_FER_2"/>
    <property type="match status" value="1"/>
</dbReference>
<keyword evidence="4" id="KW-0408">Iron</keyword>
<dbReference type="InterPro" id="IPR012675">
    <property type="entry name" value="Beta-grasp_dom_sf"/>
</dbReference>
<dbReference type="PANTHER" id="PTHR21266">
    <property type="entry name" value="IRON-SULFUR DOMAIN CONTAINING PROTEIN"/>
    <property type="match status" value="1"/>
</dbReference>
<name>A0AAQ1GND5_9BURK</name>
<evidence type="ECO:0000256" key="2">
    <source>
        <dbReference type="ARBA" id="ARBA00022723"/>
    </source>
</evidence>
<comment type="caution">
    <text evidence="8">The sequence shown here is derived from an EMBL/GenBank/DDBJ whole genome shotgun (WGS) entry which is preliminary data.</text>
</comment>
<evidence type="ECO:0000256" key="1">
    <source>
        <dbReference type="ARBA" id="ARBA00022714"/>
    </source>
</evidence>
<dbReference type="Pfam" id="PF00111">
    <property type="entry name" value="Fer2"/>
    <property type="match status" value="1"/>
</dbReference>
<reference evidence="8 9" key="1">
    <citation type="submission" date="2016-10" db="EMBL/GenBank/DDBJ databases">
        <authorList>
            <person name="Varghese N."/>
            <person name="Submissions S."/>
        </authorList>
    </citation>
    <scope>NUCLEOTIDE SEQUENCE [LARGE SCALE GENOMIC DNA]</scope>
    <source>
        <strain evidence="8 9">LMG 22274</strain>
    </source>
</reference>
<evidence type="ECO:0000256" key="3">
    <source>
        <dbReference type="ARBA" id="ARBA00023002"/>
    </source>
</evidence>
<dbReference type="PROSITE" id="PS00197">
    <property type="entry name" value="2FE2S_FER_1"/>
    <property type="match status" value="1"/>
</dbReference>
<keyword evidence="5" id="KW-0411">Iron-sulfur</keyword>
<dbReference type="SUPFAM" id="SSF54292">
    <property type="entry name" value="2Fe-2S ferredoxin-like"/>
    <property type="match status" value="1"/>
</dbReference>
<gene>
    <name evidence="8" type="ORF">SAMN05216550_12510</name>
</gene>
<dbReference type="PANTHER" id="PTHR21266:SF60">
    <property type="entry name" value="3-KETOSTEROID-9-ALPHA-MONOOXYGENASE, OXYGENASE COMPONENT"/>
    <property type="match status" value="1"/>
</dbReference>
<dbReference type="InterPro" id="IPR036922">
    <property type="entry name" value="Rieske_2Fe-2S_sf"/>
</dbReference>
<sequence>MDERRQEPARWYALCTAGALDKGAIHRTELHGEGLVVWRADDGRVNVWEDRCPHRGVRLSLGHHRGDTLQCQYHGWRFASGEGACRAVPAHPHASAPPIHATTWPAIERYGFVWTYARAEGAAPTAFPAIDALAAARPPDCVPLRTTTMDADLASVKRALSAYVLPQADAAECAAFECESGTLTVESLDGAACPAIFVLQPAQKGKTRVHGVVPGDFDAAQRLALQRAHQARLNAVRDALEAVSEEQPDALTGSLAEAPAQNRTPRAQLSPVAVTMPLVRMDAAPSAMSPAIDASNQASSDQDGPFIVHLARSGGSVDVPANTSLLDALRAHGVEVPTSCEQGVCGTCLTPVLDGEPLHRDVWLDARERAAGDCMLVCVSRARTPTLTLDL</sequence>
<dbReference type="Gene3D" id="2.102.10.10">
    <property type="entry name" value="Rieske [2Fe-2S] iron-sulphur domain"/>
    <property type="match status" value="1"/>
</dbReference>
<evidence type="ECO:0000259" key="7">
    <source>
        <dbReference type="PROSITE" id="PS51296"/>
    </source>
</evidence>
<feature type="domain" description="2Fe-2S ferredoxin-type" evidence="6">
    <location>
        <begin position="306"/>
        <end position="391"/>
    </location>
</feature>
<dbReference type="InterPro" id="IPR050584">
    <property type="entry name" value="Cholesterol_7-desaturase"/>
</dbReference>
<dbReference type="CDD" id="cd03469">
    <property type="entry name" value="Rieske_RO_Alpha_N"/>
    <property type="match status" value="1"/>
</dbReference>
<keyword evidence="2" id="KW-0479">Metal-binding</keyword>
<evidence type="ECO:0000313" key="9">
    <source>
        <dbReference type="Proteomes" id="UP000183529"/>
    </source>
</evidence>
<dbReference type="Pfam" id="PF00355">
    <property type="entry name" value="Rieske"/>
    <property type="match status" value="1"/>
</dbReference>
<dbReference type="GO" id="GO:0051537">
    <property type="term" value="F:2 iron, 2 sulfur cluster binding"/>
    <property type="evidence" value="ECO:0007669"/>
    <property type="project" value="UniProtKB-KW"/>
</dbReference>
<dbReference type="InterPro" id="IPR006058">
    <property type="entry name" value="2Fe2S_fd_BS"/>
</dbReference>
<dbReference type="SUPFAM" id="SSF50022">
    <property type="entry name" value="ISP domain"/>
    <property type="match status" value="1"/>
</dbReference>
<dbReference type="GO" id="GO:0016491">
    <property type="term" value="F:oxidoreductase activity"/>
    <property type="evidence" value="ECO:0007669"/>
    <property type="project" value="UniProtKB-KW"/>
</dbReference>
<evidence type="ECO:0000259" key="6">
    <source>
        <dbReference type="PROSITE" id="PS51085"/>
    </source>
</evidence>
<keyword evidence="3" id="KW-0560">Oxidoreductase</keyword>
<dbReference type="InterPro" id="IPR036010">
    <property type="entry name" value="2Fe-2S_ferredoxin-like_sf"/>
</dbReference>
<evidence type="ECO:0000313" key="8">
    <source>
        <dbReference type="EMBL" id="SEK13720.1"/>
    </source>
</evidence>
<proteinExistence type="predicted"/>
<organism evidence="8 9">
    <name type="scientific">Paraburkholderia tropica</name>
    <dbReference type="NCBI Taxonomy" id="92647"/>
    <lineage>
        <taxon>Bacteria</taxon>
        <taxon>Pseudomonadati</taxon>
        <taxon>Pseudomonadota</taxon>
        <taxon>Betaproteobacteria</taxon>
        <taxon>Burkholderiales</taxon>
        <taxon>Burkholderiaceae</taxon>
        <taxon>Paraburkholderia</taxon>
    </lineage>
</organism>
<dbReference type="CDD" id="cd00207">
    <property type="entry name" value="fer2"/>
    <property type="match status" value="1"/>
</dbReference>
<evidence type="ECO:0000256" key="4">
    <source>
        <dbReference type="ARBA" id="ARBA00023004"/>
    </source>
</evidence>
<dbReference type="Gene3D" id="3.10.20.30">
    <property type="match status" value="1"/>
</dbReference>
<dbReference type="PROSITE" id="PS51296">
    <property type="entry name" value="RIESKE"/>
    <property type="match status" value="1"/>
</dbReference>